<accession>A0A6J5RLG8</accession>
<protein>
    <submittedName>
        <fullName evidence="2">Uncharacterized protein</fullName>
    </submittedName>
</protein>
<gene>
    <name evidence="2" type="ORF">UFOVP1244_58</name>
</gene>
<sequence length="43" mass="4666">MRFPKGPSPIKTSGGKVGAPALKKMKIGKAPQIKIRKPKFPYS</sequence>
<name>A0A6J5RLG8_9CAUD</name>
<dbReference type="EMBL" id="LR797181">
    <property type="protein sequence ID" value="CAB4192664.1"/>
    <property type="molecule type" value="Genomic_DNA"/>
</dbReference>
<feature type="region of interest" description="Disordered" evidence="1">
    <location>
        <begin position="1"/>
        <end position="20"/>
    </location>
</feature>
<evidence type="ECO:0000256" key="1">
    <source>
        <dbReference type="SAM" id="MobiDB-lite"/>
    </source>
</evidence>
<organism evidence="2">
    <name type="scientific">uncultured Caudovirales phage</name>
    <dbReference type="NCBI Taxonomy" id="2100421"/>
    <lineage>
        <taxon>Viruses</taxon>
        <taxon>Duplodnaviria</taxon>
        <taxon>Heunggongvirae</taxon>
        <taxon>Uroviricota</taxon>
        <taxon>Caudoviricetes</taxon>
        <taxon>Peduoviridae</taxon>
        <taxon>Maltschvirus</taxon>
        <taxon>Maltschvirus maltsch</taxon>
    </lineage>
</organism>
<reference evidence="2" key="1">
    <citation type="submission" date="2020-05" db="EMBL/GenBank/DDBJ databases">
        <authorList>
            <person name="Chiriac C."/>
            <person name="Salcher M."/>
            <person name="Ghai R."/>
            <person name="Kavagutti S V."/>
        </authorList>
    </citation>
    <scope>NUCLEOTIDE SEQUENCE</scope>
</reference>
<proteinExistence type="predicted"/>
<evidence type="ECO:0000313" key="2">
    <source>
        <dbReference type="EMBL" id="CAB4192664.1"/>
    </source>
</evidence>